<keyword evidence="2" id="KW-0812">Transmembrane</keyword>
<reference evidence="3" key="1">
    <citation type="submission" date="2021-03" db="EMBL/GenBank/DDBJ databases">
        <authorList>
            <person name="Tagirdzhanova G."/>
        </authorList>
    </citation>
    <scope>NUCLEOTIDE SEQUENCE</scope>
</reference>
<feature type="region of interest" description="Disordered" evidence="1">
    <location>
        <begin position="238"/>
        <end position="295"/>
    </location>
</feature>
<feature type="compositionally biased region" description="Polar residues" evidence="1">
    <location>
        <begin position="242"/>
        <end position="252"/>
    </location>
</feature>
<accession>A0A8H3EZ09</accession>
<proteinExistence type="predicted"/>
<feature type="compositionally biased region" description="Polar residues" evidence="1">
    <location>
        <begin position="149"/>
        <end position="171"/>
    </location>
</feature>
<feature type="region of interest" description="Disordered" evidence="1">
    <location>
        <begin position="84"/>
        <end position="217"/>
    </location>
</feature>
<evidence type="ECO:0000256" key="1">
    <source>
        <dbReference type="SAM" id="MobiDB-lite"/>
    </source>
</evidence>
<keyword evidence="4" id="KW-1185">Reference proteome</keyword>
<dbReference type="OrthoDB" id="10683848at2759"/>
<organism evidence="3 4">
    <name type="scientific">Gomphillus americanus</name>
    <dbReference type="NCBI Taxonomy" id="1940652"/>
    <lineage>
        <taxon>Eukaryota</taxon>
        <taxon>Fungi</taxon>
        <taxon>Dikarya</taxon>
        <taxon>Ascomycota</taxon>
        <taxon>Pezizomycotina</taxon>
        <taxon>Lecanoromycetes</taxon>
        <taxon>OSLEUM clade</taxon>
        <taxon>Ostropomycetidae</taxon>
        <taxon>Ostropales</taxon>
        <taxon>Graphidaceae</taxon>
        <taxon>Gomphilloideae</taxon>
        <taxon>Gomphillus</taxon>
    </lineage>
</organism>
<dbReference type="AlphaFoldDB" id="A0A8H3EZ09"/>
<evidence type="ECO:0000256" key="2">
    <source>
        <dbReference type="SAM" id="Phobius"/>
    </source>
</evidence>
<evidence type="ECO:0000313" key="4">
    <source>
        <dbReference type="Proteomes" id="UP000664169"/>
    </source>
</evidence>
<keyword evidence="2" id="KW-1133">Transmembrane helix</keyword>
<dbReference type="EMBL" id="CAJPDQ010000010">
    <property type="protein sequence ID" value="CAF9915192.1"/>
    <property type="molecule type" value="Genomic_DNA"/>
</dbReference>
<protein>
    <submittedName>
        <fullName evidence="3">Uncharacterized protein</fullName>
    </submittedName>
</protein>
<keyword evidence="2" id="KW-0472">Membrane</keyword>
<feature type="compositionally biased region" description="Basic and acidic residues" evidence="1">
    <location>
        <begin position="271"/>
        <end position="295"/>
    </location>
</feature>
<name>A0A8H3EZ09_9LECA</name>
<gene>
    <name evidence="3" type="ORF">GOMPHAMPRED_000655</name>
</gene>
<dbReference type="Proteomes" id="UP000664169">
    <property type="component" value="Unassembled WGS sequence"/>
</dbReference>
<evidence type="ECO:0000313" key="3">
    <source>
        <dbReference type="EMBL" id="CAF9915192.1"/>
    </source>
</evidence>
<comment type="caution">
    <text evidence="3">The sequence shown here is derived from an EMBL/GenBank/DDBJ whole genome shotgun (WGS) entry which is preliminary data.</text>
</comment>
<sequence>MVVAILQGATITYQGVNAIDVVWELYFQFIELTLAVLVVSLTAFRTLFVGHRAKNSRRVSTPSQKKWYSNGSAKRVWKKISSRSGTSYTDDTAWSGMTTDIPLSNGPLPSMVQPETNAASRKNSERPALGHGHSSDRNLSSRRYHEQETGPSSHSATNFGGTTLASQSTETEPYIGSTLSGPLLDMPIAMPALTPEETEDQMPEARPRRPRSQISAERRVSYFQRMIRQGMERATAIIIPGRSNSLSPQGRNSPGRASARSLDGEVSPVDDSSRRFPERAHLDRFPRRYPEGRPL</sequence>
<feature type="compositionally biased region" description="Polar residues" evidence="1">
    <location>
        <begin position="84"/>
        <end position="102"/>
    </location>
</feature>
<feature type="transmembrane region" description="Helical" evidence="2">
    <location>
        <begin position="28"/>
        <end position="48"/>
    </location>
</feature>